<name>A0ABP0KBI3_9DINO</name>
<protein>
    <submittedName>
        <fullName evidence="3">Uncharacterized protein</fullName>
    </submittedName>
</protein>
<feature type="non-terminal residue" evidence="3">
    <location>
        <position position="604"/>
    </location>
</feature>
<proteinExistence type="predicted"/>
<evidence type="ECO:0000313" key="3">
    <source>
        <dbReference type="EMBL" id="CAK9024160.1"/>
    </source>
</evidence>
<organism evidence="3 4">
    <name type="scientific">Durusdinium trenchii</name>
    <dbReference type="NCBI Taxonomy" id="1381693"/>
    <lineage>
        <taxon>Eukaryota</taxon>
        <taxon>Sar</taxon>
        <taxon>Alveolata</taxon>
        <taxon>Dinophyceae</taxon>
        <taxon>Suessiales</taxon>
        <taxon>Symbiodiniaceae</taxon>
        <taxon>Durusdinium</taxon>
    </lineage>
</organism>
<evidence type="ECO:0000256" key="1">
    <source>
        <dbReference type="SAM" id="Coils"/>
    </source>
</evidence>
<dbReference type="Proteomes" id="UP001642484">
    <property type="component" value="Unassembled WGS sequence"/>
</dbReference>
<feature type="coiled-coil region" evidence="1">
    <location>
        <begin position="570"/>
        <end position="604"/>
    </location>
</feature>
<sequence>DERFRITCEARQLLHSVHSQGEIVGSVGKGLLVAPGQWARLSNISENGTWLKTESFQVGDKTVVRKQGTSVGRILEPHRKLRKSDPELMSKLEVMSQPASNVDSVILTWSIQAQAEQYPCSMWMRDCFSSVFTDSAAEAMALANQLSCLVAEKCTSKLQITDTDFSKQFKALVRSKLTEMRSEPLSLEGKLEELLSQKWAQELELEMGTKRYKPEYLSDRLKWLNSEGVPVDADWNFNEVAKSITDLQVWDYFHPEDEDEQGELEITDALNEDLELEPQNSLSLRLSPALRRAGLRRLGTKQYKEARLHEKKHPKQRAGGTTPAEGPPASEEDSLLHTDAVVTSEAAGKINFGKVGNLMSFSSSSGAYTLMSDTGAYQVMPEWLESKDSKPAVKPVQWPKWSQLSKKDAKLMLSQLSSNPEDQRSLQFDEWSFHTVLPCPKDVAEVEDQHLRLGWVLLRWMLSKINLPSCEELGINCVDPILSKLLNDQGWRSEYDSLSEEHTESHPVQLRMGKLLDPQFELPPLKNVAKPPIGSNACGCYVLHYMESELRTLRGEWLSVWPEAGWKAWKERLNKACGKLASEAEALTEAVKQEQDKLSKQRAQ</sequence>
<evidence type="ECO:0000256" key="2">
    <source>
        <dbReference type="SAM" id="MobiDB-lite"/>
    </source>
</evidence>
<accession>A0ABP0KBI3</accession>
<reference evidence="3 4" key="1">
    <citation type="submission" date="2024-02" db="EMBL/GenBank/DDBJ databases">
        <authorList>
            <person name="Chen Y."/>
            <person name="Shah S."/>
            <person name="Dougan E. K."/>
            <person name="Thang M."/>
            <person name="Chan C."/>
        </authorList>
    </citation>
    <scope>NUCLEOTIDE SEQUENCE [LARGE SCALE GENOMIC DNA]</scope>
</reference>
<evidence type="ECO:0000313" key="4">
    <source>
        <dbReference type="Proteomes" id="UP001642484"/>
    </source>
</evidence>
<keyword evidence="1" id="KW-0175">Coiled coil</keyword>
<dbReference type="EMBL" id="CAXAMN010008153">
    <property type="protein sequence ID" value="CAK9024160.1"/>
    <property type="molecule type" value="Genomic_DNA"/>
</dbReference>
<feature type="region of interest" description="Disordered" evidence="2">
    <location>
        <begin position="305"/>
        <end position="334"/>
    </location>
</feature>
<gene>
    <name evidence="3" type="ORF">CCMP2556_LOCUS15522</name>
</gene>
<keyword evidence="4" id="KW-1185">Reference proteome</keyword>
<feature type="non-terminal residue" evidence="3">
    <location>
        <position position="1"/>
    </location>
</feature>
<comment type="caution">
    <text evidence="3">The sequence shown here is derived from an EMBL/GenBank/DDBJ whole genome shotgun (WGS) entry which is preliminary data.</text>
</comment>